<comment type="caution">
    <text evidence="1">The sequence shown here is derived from an EMBL/GenBank/DDBJ whole genome shotgun (WGS) entry which is preliminary data.</text>
</comment>
<evidence type="ECO:0000313" key="1">
    <source>
        <dbReference type="EMBL" id="MDC3421985.1"/>
    </source>
</evidence>
<gene>
    <name evidence="1" type="ORF">NC661_16555</name>
</gene>
<reference evidence="1" key="1">
    <citation type="submission" date="2022-06" db="EMBL/GenBank/DDBJ databases">
        <title>Aquibacillus sp. a new bacterium isolated from soil saline samples.</title>
        <authorList>
            <person name="Galisteo C."/>
            <person name="De La Haba R."/>
            <person name="Sanchez-Porro C."/>
            <person name="Ventosa A."/>
        </authorList>
    </citation>
    <scope>NUCLEOTIDE SEQUENCE</scope>
    <source>
        <strain evidence="1">JCM 12387</strain>
    </source>
</reference>
<dbReference type="AlphaFoldDB" id="A0A9X3WLP3"/>
<protein>
    <submittedName>
        <fullName evidence="1">Uncharacterized protein</fullName>
    </submittedName>
</protein>
<dbReference type="RefSeq" id="WP_259870347.1">
    <property type="nucleotide sequence ID" value="NZ_JAMQJZ010000015.1"/>
</dbReference>
<evidence type="ECO:0000313" key="2">
    <source>
        <dbReference type="Proteomes" id="UP001145072"/>
    </source>
</evidence>
<name>A0A9X3WLP3_9BACI</name>
<keyword evidence="2" id="KW-1185">Reference proteome</keyword>
<proteinExistence type="predicted"/>
<organism evidence="1 2">
    <name type="scientific">Aquibacillus koreensis</name>
    <dbReference type="NCBI Taxonomy" id="279446"/>
    <lineage>
        <taxon>Bacteria</taxon>
        <taxon>Bacillati</taxon>
        <taxon>Bacillota</taxon>
        <taxon>Bacilli</taxon>
        <taxon>Bacillales</taxon>
        <taxon>Bacillaceae</taxon>
        <taxon>Aquibacillus</taxon>
    </lineage>
</organism>
<dbReference type="Proteomes" id="UP001145072">
    <property type="component" value="Unassembled WGS sequence"/>
</dbReference>
<sequence length="112" mass="12974">MDLYEELVRVAKNLNEQLEITRLLFGSLGLEKVTGLTFDPHQDIDVLVPLTYLQEKWPLFKEAMQLVGCTSRTAYKMVCLIANLHDTKEKHPTVYNDLNKNELGFFPKLVFM</sequence>
<dbReference type="EMBL" id="JAMQJZ010000015">
    <property type="protein sequence ID" value="MDC3421985.1"/>
    <property type="molecule type" value="Genomic_DNA"/>
</dbReference>
<accession>A0A9X3WLP3</accession>